<keyword evidence="1" id="KW-0812">Transmembrane</keyword>
<feature type="transmembrane region" description="Helical" evidence="1">
    <location>
        <begin position="42"/>
        <end position="65"/>
    </location>
</feature>
<feature type="transmembrane region" description="Helical" evidence="1">
    <location>
        <begin position="206"/>
        <end position="226"/>
    </location>
</feature>
<keyword evidence="1" id="KW-1133">Transmembrane helix</keyword>
<gene>
    <name evidence="2" type="ORF">ODALV1_LOCUS23011</name>
</gene>
<proteinExistence type="predicted"/>
<comment type="caution">
    <text evidence="2">The sequence shown here is derived from an EMBL/GenBank/DDBJ whole genome shotgun (WGS) entry which is preliminary data.</text>
</comment>
<evidence type="ECO:0000313" key="3">
    <source>
        <dbReference type="Proteomes" id="UP001642540"/>
    </source>
</evidence>
<evidence type="ECO:0008006" key="4">
    <source>
        <dbReference type="Google" id="ProtNLM"/>
    </source>
</evidence>
<dbReference type="EMBL" id="CAXLJM020000076">
    <property type="protein sequence ID" value="CAL8129250.1"/>
    <property type="molecule type" value="Genomic_DNA"/>
</dbReference>
<feature type="transmembrane region" description="Helical" evidence="1">
    <location>
        <begin position="96"/>
        <end position="118"/>
    </location>
</feature>
<keyword evidence="1" id="KW-0472">Membrane</keyword>
<evidence type="ECO:0000256" key="1">
    <source>
        <dbReference type="SAM" id="Phobius"/>
    </source>
</evidence>
<reference evidence="2 3" key="1">
    <citation type="submission" date="2024-08" db="EMBL/GenBank/DDBJ databases">
        <authorList>
            <person name="Cucini C."/>
            <person name="Frati F."/>
        </authorList>
    </citation>
    <scope>NUCLEOTIDE SEQUENCE [LARGE SCALE GENOMIC DNA]</scope>
</reference>
<name>A0ABP1RJS8_9HEXA</name>
<dbReference type="Proteomes" id="UP001642540">
    <property type="component" value="Unassembled WGS sequence"/>
</dbReference>
<keyword evidence="3" id="KW-1185">Reference proteome</keyword>
<protein>
    <recommendedName>
        <fullName evidence="4">Odorant receptor</fullName>
    </recommendedName>
</protein>
<accession>A0ABP1RJS8</accession>
<evidence type="ECO:0000313" key="2">
    <source>
        <dbReference type="EMBL" id="CAL8129250.1"/>
    </source>
</evidence>
<organism evidence="2 3">
    <name type="scientific">Orchesella dallaii</name>
    <dbReference type="NCBI Taxonomy" id="48710"/>
    <lineage>
        <taxon>Eukaryota</taxon>
        <taxon>Metazoa</taxon>
        <taxon>Ecdysozoa</taxon>
        <taxon>Arthropoda</taxon>
        <taxon>Hexapoda</taxon>
        <taxon>Collembola</taxon>
        <taxon>Entomobryomorpha</taxon>
        <taxon>Entomobryoidea</taxon>
        <taxon>Orchesellidae</taxon>
        <taxon>Orchesellinae</taxon>
        <taxon>Orchesella</taxon>
    </lineage>
</organism>
<sequence length="417" mass="49288">MLSKNFLRICKWRVALMKFSIYTYFAWDNDTNRFKLKKNMYFIFNQFGLMCYCYFIGAVSAYHAVGYVSKEPENGVDEIFDVDFKPRDEGKARLNGLVHIMYCLAATGVVGNLGVNLLTKRHECVDLMNMLIEYDMGHQEMYKEYLVRHPDNKRFHKEMDILLLILAVITTLFPVIFAFLIFKDFYPEHQILLRYFELKVEYEWKFVPLLILVIYMLLQACDIMFIMDVAGSMHLICCPIWLRLLHPERVEILKGAPNFRCHIECSLNEVQILRFYKEQQLRQRAYNSMFGNRLVTGHHSSCLYISAFGLFICIRHWRFILEPGYSMAPLAVFLCCFAEYMEVRLVERVAIKSGEYLQTLGSLARGEGRRLVRLQKALKSYRNLQPQHAYPYYRLTRENYLRFVHSIVDVLVTILVI</sequence>
<feature type="transmembrane region" description="Helical" evidence="1">
    <location>
        <begin position="161"/>
        <end position="186"/>
    </location>
</feature>